<dbReference type="RefSeq" id="WP_081950357.1">
    <property type="nucleotide sequence ID" value="NZ_AP019312.1"/>
</dbReference>
<dbReference type="Pfam" id="PF15864">
    <property type="entry name" value="PglL_A"/>
    <property type="match status" value="1"/>
</dbReference>
<sequence>MTKKFEIYFLIFATTVPFFNFYRFSPAPDWFTNAGVVFFVSVFVIVSALRGAPIKWSVSPGGLFLLAGGVFWVFRAQYFDAAYMALILFLLMMVCFCIRNYDLKEVVKCIAEVVLICAMIQAFLGGLQAADVAKYFDGYIVFDSARSVVGNIAQRNQYANFLGWGLISVSYLYAHRSLNTGISIVLAVFFALMMCWSGSRLALLYGLALVCLAWLWLKTSSDAEVMRRMALALALAVLALAIIQIFNHDILLALKRIGLDFQTVSGSERILDGDVGARRKIEWTKAWDVFLEHPWMGVGVGGFAAKSVAMEVASGLPKAPESWLYAHCHNLIFQMLAEVGVLGTGMIVSGLVVTIKSYFKRCNRTIENFFLLSLAGVILIHSMFEYPLWYLPFLFMLAIVGAAAPEKKVFILDIRPSIVRGISIFFGAIGVWYCVVGVSNFWMLVRYSAPSADFKENLIRIESLSSLAKNPFWVSSADMMLGNYLLPTKEQLNFKLMHFEKLASFQPYASVLTQLSILRALNAQPDSARKALYMVIANYPESVPRLAVILSSRAEPEIKPLREIVIRAAQAYAQHPPHSQAAQLAAVMTVAAPVTRKTLF</sequence>
<evidence type="ECO:0000313" key="9">
    <source>
        <dbReference type="EMBL" id="MBO0416232.1"/>
    </source>
</evidence>
<dbReference type="GO" id="GO:0016874">
    <property type="term" value="F:ligase activity"/>
    <property type="evidence" value="ECO:0007669"/>
    <property type="project" value="UniProtKB-KW"/>
</dbReference>
<dbReference type="Proteomes" id="UP000664349">
    <property type="component" value="Unassembled WGS sequence"/>
</dbReference>
<feature type="transmembrane region" description="Helical" evidence="5">
    <location>
        <begin position="81"/>
        <end position="98"/>
    </location>
</feature>
<keyword evidence="9" id="KW-0436">Ligase</keyword>
<feature type="transmembrane region" description="Helical" evidence="5">
    <location>
        <begin position="365"/>
        <end position="383"/>
    </location>
</feature>
<feature type="transmembrane region" description="Helical" evidence="5">
    <location>
        <begin position="229"/>
        <end position="246"/>
    </location>
</feature>
<keyword evidence="4 5" id="KW-0472">Membrane</keyword>
<dbReference type="PANTHER" id="PTHR37422:SF21">
    <property type="entry name" value="EXOQ-LIKE PROTEIN"/>
    <property type="match status" value="1"/>
</dbReference>
<dbReference type="PANTHER" id="PTHR37422">
    <property type="entry name" value="TEICHURONIC ACID BIOSYNTHESIS PROTEIN TUAE"/>
    <property type="match status" value="1"/>
</dbReference>
<feature type="transmembrane region" description="Helical" evidence="5">
    <location>
        <begin position="389"/>
        <end position="406"/>
    </location>
</feature>
<feature type="domain" description="Virulence factor membrane-bound polymerase C-terminal" evidence="7">
    <location>
        <begin position="370"/>
        <end position="546"/>
    </location>
</feature>
<evidence type="ECO:0000259" key="8">
    <source>
        <dbReference type="Pfam" id="PF15864"/>
    </source>
</evidence>
<evidence type="ECO:0000259" key="6">
    <source>
        <dbReference type="Pfam" id="PF04932"/>
    </source>
</evidence>
<dbReference type="InterPro" id="IPR021797">
    <property type="entry name" value="Wzy_C_2"/>
</dbReference>
<protein>
    <submittedName>
        <fullName evidence="9">O-antigen ligase C-terminal domain-containing protein</fullName>
    </submittedName>
</protein>
<dbReference type="Pfam" id="PF04932">
    <property type="entry name" value="Wzy_C"/>
    <property type="match status" value="1"/>
</dbReference>
<evidence type="ECO:0000256" key="2">
    <source>
        <dbReference type="ARBA" id="ARBA00022692"/>
    </source>
</evidence>
<evidence type="ECO:0000313" key="10">
    <source>
        <dbReference type="Proteomes" id="UP000664349"/>
    </source>
</evidence>
<dbReference type="Pfam" id="PF11846">
    <property type="entry name" value="Wzy_C_2"/>
    <property type="match status" value="1"/>
</dbReference>
<keyword evidence="10" id="KW-1185">Reference proteome</keyword>
<feature type="transmembrane region" description="Helical" evidence="5">
    <location>
        <begin position="418"/>
        <end position="445"/>
    </location>
</feature>
<evidence type="ECO:0000256" key="1">
    <source>
        <dbReference type="ARBA" id="ARBA00004141"/>
    </source>
</evidence>
<feature type="transmembrane region" description="Helical" evidence="5">
    <location>
        <begin position="184"/>
        <end position="217"/>
    </location>
</feature>
<gene>
    <name evidence="9" type="ORF">J1C50_11990</name>
</gene>
<feature type="transmembrane region" description="Helical" evidence="5">
    <location>
        <begin position="56"/>
        <end position="75"/>
    </location>
</feature>
<dbReference type="InterPro" id="IPR031726">
    <property type="entry name" value="PglL_A"/>
</dbReference>
<dbReference type="GeneID" id="58558068"/>
<comment type="subcellular location">
    <subcellularLocation>
        <location evidence="1">Membrane</location>
        <topology evidence="1">Multi-pass membrane protein</topology>
    </subcellularLocation>
</comment>
<feature type="transmembrane region" description="Helical" evidence="5">
    <location>
        <begin position="331"/>
        <end position="353"/>
    </location>
</feature>
<feature type="domain" description="O-antigen ligase-related" evidence="6">
    <location>
        <begin position="186"/>
        <end position="347"/>
    </location>
</feature>
<name>A0ABS3GMK5_9NEIS</name>
<feature type="transmembrane region" description="Helical" evidence="5">
    <location>
        <begin position="110"/>
        <end position="130"/>
    </location>
</feature>
<keyword evidence="2 5" id="KW-0812">Transmembrane</keyword>
<evidence type="ECO:0000256" key="3">
    <source>
        <dbReference type="ARBA" id="ARBA00022989"/>
    </source>
</evidence>
<accession>A0ABS3GMK5</accession>
<reference evidence="9 10" key="1">
    <citation type="submission" date="2021-03" db="EMBL/GenBank/DDBJ databases">
        <title>First Case of infection caused by Chromobacterium haemolyticum derived from water in China.</title>
        <authorList>
            <person name="Chen J."/>
            <person name="Liu C."/>
        </authorList>
    </citation>
    <scope>NUCLEOTIDE SEQUENCE [LARGE SCALE GENOMIC DNA]</scope>
    <source>
        <strain evidence="9 10">WJ-5</strain>
    </source>
</reference>
<dbReference type="InterPro" id="IPR051533">
    <property type="entry name" value="WaaL-like"/>
</dbReference>
<feature type="domain" description="Protein glycosylation ligase" evidence="8">
    <location>
        <begin position="148"/>
        <end position="172"/>
    </location>
</feature>
<dbReference type="InterPro" id="IPR007016">
    <property type="entry name" value="O-antigen_ligase-rel_domated"/>
</dbReference>
<comment type="caution">
    <text evidence="9">The sequence shown here is derived from an EMBL/GenBank/DDBJ whole genome shotgun (WGS) entry which is preliminary data.</text>
</comment>
<dbReference type="EMBL" id="JAFLRD010000008">
    <property type="protein sequence ID" value="MBO0416232.1"/>
    <property type="molecule type" value="Genomic_DNA"/>
</dbReference>
<proteinExistence type="predicted"/>
<evidence type="ECO:0000259" key="7">
    <source>
        <dbReference type="Pfam" id="PF11846"/>
    </source>
</evidence>
<feature type="transmembrane region" description="Helical" evidence="5">
    <location>
        <begin position="30"/>
        <end position="49"/>
    </location>
</feature>
<evidence type="ECO:0000256" key="4">
    <source>
        <dbReference type="ARBA" id="ARBA00023136"/>
    </source>
</evidence>
<keyword evidence="3 5" id="KW-1133">Transmembrane helix</keyword>
<feature type="transmembrane region" description="Helical" evidence="5">
    <location>
        <begin position="7"/>
        <end position="24"/>
    </location>
</feature>
<organism evidence="9 10">
    <name type="scientific">Chromobacterium haemolyticum</name>
    <dbReference type="NCBI Taxonomy" id="394935"/>
    <lineage>
        <taxon>Bacteria</taxon>
        <taxon>Pseudomonadati</taxon>
        <taxon>Pseudomonadota</taxon>
        <taxon>Betaproteobacteria</taxon>
        <taxon>Neisseriales</taxon>
        <taxon>Chromobacteriaceae</taxon>
        <taxon>Chromobacterium</taxon>
    </lineage>
</organism>
<evidence type="ECO:0000256" key="5">
    <source>
        <dbReference type="SAM" id="Phobius"/>
    </source>
</evidence>